<accession>A0A1W1GU66</accession>
<gene>
    <name evidence="2" type="ORF">SAMN04488690_0582</name>
</gene>
<evidence type="ECO:0000259" key="1">
    <source>
        <dbReference type="Pfam" id="PF05076"/>
    </source>
</evidence>
<evidence type="ECO:0000313" key="3">
    <source>
        <dbReference type="Proteomes" id="UP000191133"/>
    </source>
</evidence>
<dbReference type="RefSeq" id="WP_080148493.1">
    <property type="nucleotide sequence ID" value="NZ_FWEU01000001.1"/>
</dbReference>
<dbReference type="EMBL" id="FWEU01000001">
    <property type="protein sequence ID" value="SLM22906.1"/>
    <property type="molecule type" value="Genomic_DNA"/>
</dbReference>
<sequence length="197" mass="22084">MSPPSAHCRLVAKYEQKIFGGKPEVREYLDEAGAASIDMLTCLDLVDPEIVSIGTIGVSEVALITGSGDELFTRVELCAAALASEGYWVNAVASVALHIIKTKRSVLPGCAVENIFRDYIPNPRMPHVYLAVPFFWNEDHFPQLDIPPLQINWLQCISIYEEERLFIQIFGSDDFETRLVEQNVNILDMTRQQVALD</sequence>
<proteinExistence type="predicted"/>
<dbReference type="Proteomes" id="UP000191133">
    <property type="component" value="Unassembled WGS sequence"/>
</dbReference>
<name>A0A1W1GU66_9GAMM</name>
<dbReference type="AlphaFoldDB" id="A0A1W1GU66"/>
<reference evidence="3" key="1">
    <citation type="submission" date="2016-10" db="EMBL/GenBank/DDBJ databases">
        <authorList>
            <person name="Varghese N."/>
        </authorList>
    </citation>
    <scope>NUCLEOTIDE SEQUENCE [LARGE SCALE GENOMIC DNA]</scope>
    <source>
        <strain evidence="3">92MFCol6.1</strain>
    </source>
</reference>
<organism evidence="2 3">
    <name type="scientific">Stenotrophomonas indicatrix</name>
    <dbReference type="NCBI Taxonomy" id="2045451"/>
    <lineage>
        <taxon>Bacteria</taxon>
        <taxon>Pseudomonadati</taxon>
        <taxon>Pseudomonadota</taxon>
        <taxon>Gammaproteobacteria</taxon>
        <taxon>Lysobacterales</taxon>
        <taxon>Lysobacteraceae</taxon>
        <taxon>Stenotrophomonas</taxon>
    </lineage>
</organism>
<feature type="domain" description="Suppressor of fused-like" evidence="1">
    <location>
        <begin position="35"/>
        <end position="192"/>
    </location>
</feature>
<dbReference type="InterPro" id="IPR020941">
    <property type="entry name" value="SUFU-like_domain"/>
</dbReference>
<dbReference type="Pfam" id="PF05076">
    <property type="entry name" value="SUFU"/>
    <property type="match status" value="1"/>
</dbReference>
<evidence type="ECO:0000313" key="2">
    <source>
        <dbReference type="EMBL" id="SLM22906.1"/>
    </source>
</evidence>
<protein>
    <submittedName>
        <fullName evidence="2">Suppressor of fused protein (SUFU)</fullName>
    </submittedName>
</protein>